<dbReference type="InterPro" id="IPR006654">
    <property type="entry name" value="Trp_synth_beta"/>
</dbReference>
<evidence type="ECO:0000256" key="1">
    <source>
        <dbReference type="ARBA" id="ARBA00001933"/>
    </source>
</evidence>
<keyword evidence="8 11" id="KW-0057">Aromatic amino acid biosynthesis</keyword>
<evidence type="ECO:0000256" key="4">
    <source>
        <dbReference type="ARBA" id="ARBA00011270"/>
    </source>
</evidence>
<dbReference type="NCBIfam" id="TIGR00263">
    <property type="entry name" value="trpB"/>
    <property type="match status" value="1"/>
</dbReference>
<dbReference type="Gene3D" id="3.40.50.1100">
    <property type="match status" value="2"/>
</dbReference>
<dbReference type="GO" id="GO:0004834">
    <property type="term" value="F:tryptophan synthase activity"/>
    <property type="evidence" value="ECO:0007669"/>
    <property type="project" value="UniProtKB-UniRule"/>
</dbReference>
<feature type="modified residue" description="N6-(pyridoxal phosphate)lysine" evidence="11">
    <location>
        <position position="89"/>
    </location>
</feature>
<dbReference type="PIRSF" id="PIRSF001413">
    <property type="entry name" value="Trp_syn_beta"/>
    <property type="match status" value="1"/>
</dbReference>
<dbReference type="InterPro" id="IPR006653">
    <property type="entry name" value="Trp_synth_b_CS"/>
</dbReference>
<comment type="function">
    <text evidence="11">The beta subunit is responsible for the synthesis of L-tryptophan from indole and L-serine.</text>
</comment>
<dbReference type="CDD" id="cd06446">
    <property type="entry name" value="Trp-synth_B"/>
    <property type="match status" value="1"/>
</dbReference>
<dbReference type="GO" id="GO:0005737">
    <property type="term" value="C:cytoplasm"/>
    <property type="evidence" value="ECO:0007669"/>
    <property type="project" value="TreeGrafter"/>
</dbReference>
<keyword evidence="7 11" id="KW-0663">Pyridoxal phosphate</keyword>
<dbReference type="SUPFAM" id="SSF53686">
    <property type="entry name" value="Tryptophan synthase beta subunit-like PLP-dependent enzymes"/>
    <property type="match status" value="1"/>
</dbReference>
<comment type="cofactor">
    <cofactor evidence="1 11">
        <name>pyridoxal 5'-phosphate</name>
        <dbReference type="ChEBI" id="CHEBI:597326"/>
    </cofactor>
</comment>
<dbReference type="PANTHER" id="PTHR48077:SF3">
    <property type="entry name" value="TRYPTOPHAN SYNTHASE"/>
    <property type="match status" value="1"/>
</dbReference>
<evidence type="ECO:0000256" key="7">
    <source>
        <dbReference type="ARBA" id="ARBA00022898"/>
    </source>
</evidence>
<dbReference type="InterPro" id="IPR001926">
    <property type="entry name" value="TrpB-like_PALP"/>
</dbReference>
<evidence type="ECO:0000256" key="11">
    <source>
        <dbReference type="HAMAP-Rule" id="MF_00133"/>
    </source>
</evidence>
<keyword evidence="14" id="KW-1185">Reference proteome</keyword>
<gene>
    <name evidence="11" type="primary">trpB</name>
    <name evidence="13" type="ORF">A176_000825</name>
</gene>
<reference evidence="13 14" key="1">
    <citation type="journal article" date="2016" name="PLoS ONE">
        <title>Complete Genome Sequence and Comparative Genomics of a Novel Myxobacterium Myxococcus hansupus.</title>
        <authorList>
            <person name="Sharma G."/>
            <person name="Narwani T."/>
            <person name="Subramanian S."/>
        </authorList>
    </citation>
    <scope>NUCLEOTIDE SEQUENCE [LARGE SCALE GENOMIC DNA]</scope>
    <source>
        <strain evidence="14">mixupus</strain>
    </source>
</reference>
<evidence type="ECO:0000256" key="3">
    <source>
        <dbReference type="ARBA" id="ARBA00009982"/>
    </source>
</evidence>
<keyword evidence="9 11" id="KW-0456">Lyase</keyword>
<dbReference type="Proteomes" id="UP000009026">
    <property type="component" value="Chromosome"/>
</dbReference>
<feature type="domain" description="Tryptophan synthase beta chain-like PALP" evidence="12">
    <location>
        <begin position="55"/>
        <end position="379"/>
    </location>
</feature>
<dbReference type="OrthoDB" id="9766131at2"/>
<dbReference type="FunFam" id="3.40.50.1100:FF:000001">
    <property type="entry name" value="Tryptophan synthase beta chain"/>
    <property type="match status" value="1"/>
</dbReference>
<evidence type="ECO:0000256" key="2">
    <source>
        <dbReference type="ARBA" id="ARBA00004733"/>
    </source>
</evidence>
<comment type="subunit">
    <text evidence="4 11">Tetramer of two alpha and two beta chains.</text>
</comment>
<keyword evidence="6 11" id="KW-0822">Tryptophan biosynthesis</keyword>
<organism evidence="13 14">
    <name type="scientific">Pseudomyxococcus hansupus</name>
    <dbReference type="NCBI Taxonomy" id="1297742"/>
    <lineage>
        <taxon>Bacteria</taxon>
        <taxon>Pseudomonadati</taxon>
        <taxon>Myxococcota</taxon>
        <taxon>Myxococcia</taxon>
        <taxon>Myxococcales</taxon>
        <taxon>Cystobacterineae</taxon>
        <taxon>Myxococcaceae</taxon>
        <taxon>Pseudomyxococcus</taxon>
    </lineage>
</organism>
<evidence type="ECO:0000256" key="5">
    <source>
        <dbReference type="ARBA" id="ARBA00022605"/>
    </source>
</evidence>
<sequence>MSTETATGRFGRFGGRYVPETLVPALLELEEAYAAATADPAFGEEVARVLREYVGRPTTLTPARRLTEAWGGANVWLKREDLAHTGAHKINNTVGQVLLAKRMGKQRIIAETGAGQHGVATATACALFGLPCEVYMGALDVERQALNVFRMRALGAVVRPVESGSRTLKDAMNEAMRTWVSQVSDTHYVIGSAAGPHPYPTVVRDFQAVIGRELRTQAQAAWGGLPDAIIACVGGGSNAIGVLHPFIGDASVRLIGVEAGGHGLDSKQHGASLTLGTEGVLHGSRSLVLQDEDGQIQEAHSISAGLDYPGVGPELAHLAKTGRMEVRTATDDEAMAAFYEVARMEGILPALETSHAFARGRELARELGAGKHLVINCSGRGDKDVATISARGVPPPVGVKA</sequence>
<dbReference type="KEGG" id="mym:A176_000825"/>
<keyword evidence="5 11" id="KW-0028">Amino-acid biosynthesis</keyword>
<protein>
    <recommendedName>
        <fullName evidence="11">Tryptophan synthase beta chain</fullName>
        <ecNumber evidence="11">4.2.1.20</ecNumber>
    </recommendedName>
</protein>
<dbReference type="UniPathway" id="UPA00035">
    <property type="reaction ID" value="UER00044"/>
</dbReference>
<evidence type="ECO:0000256" key="6">
    <source>
        <dbReference type="ARBA" id="ARBA00022822"/>
    </source>
</evidence>
<evidence type="ECO:0000313" key="13">
    <source>
        <dbReference type="EMBL" id="AKQ63913.1"/>
    </source>
</evidence>
<dbReference type="HAMAP" id="MF_00133">
    <property type="entry name" value="Trp_synth_beta"/>
    <property type="match status" value="1"/>
</dbReference>
<dbReference type="EMBL" id="CP012109">
    <property type="protein sequence ID" value="AKQ63913.1"/>
    <property type="molecule type" value="Genomic_DNA"/>
</dbReference>
<dbReference type="eggNOG" id="COG0133">
    <property type="taxonomic scope" value="Bacteria"/>
</dbReference>
<dbReference type="AlphaFoldDB" id="A0A0H4WQP9"/>
<dbReference type="PROSITE" id="PS00168">
    <property type="entry name" value="TRP_SYNTHASE_BETA"/>
    <property type="match status" value="1"/>
</dbReference>
<dbReference type="InterPro" id="IPR036052">
    <property type="entry name" value="TrpB-like_PALP_sf"/>
</dbReference>
<dbReference type="FunFam" id="3.40.50.1100:FF:000004">
    <property type="entry name" value="Tryptophan synthase beta chain"/>
    <property type="match status" value="1"/>
</dbReference>
<dbReference type="STRING" id="1297742.A176_000825"/>
<dbReference type="PANTHER" id="PTHR48077">
    <property type="entry name" value="TRYPTOPHAN SYNTHASE-RELATED"/>
    <property type="match status" value="1"/>
</dbReference>
<dbReference type="PATRIC" id="fig|1297742.4.peg.840"/>
<evidence type="ECO:0000256" key="9">
    <source>
        <dbReference type="ARBA" id="ARBA00023239"/>
    </source>
</evidence>
<dbReference type="EC" id="4.2.1.20" evidence="11"/>
<name>A0A0H4WQP9_9BACT</name>
<comment type="similarity">
    <text evidence="3 11">Belongs to the TrpB family.</text>
</comment>
<proteinExistence type="inferred from homology"/>
<evidence type="ECO:0000256" key="8">
    <source>
        <dbReference type="ARBA" id="ARBA00023141"/>
    </source>
</evidence>
<comment type="pathway">
    <text evidence="2 11">Amino-acid biosynthesis; L-tryptophan biosynthesis; L-tryptophan from chorismate: step 5/5.</text>
</comment>
<comment type="catalytic activity">
    <reaction evidence="10 11">
        <text>(1S,2R)-1-C-(indol-3-yl)glycerol 3-phosphate + L-serine = D-glyceraldehyde 3-phosphate + L-tryptophan + H2O</text>
        <dbReference type="Rhea" id="RHEA:10532"/>
        <dbReference type="ChEBI" id="CHEBI:15377"/>
        <dbReference type="ChEBI" id="CHEBI:33384"/>
        <dbReference type="ChEBI" id="CHEBI:57912"/>
        <dbReference type="ChEBI" id="CHEBI:58866"/>
        <dbReference type="ChEBI" id="CHEBI:59776"/>
        <dbReference type="EC" id="4.2.1.20"/>
    </reaction>
</comment>
<dbReference type="RefSeq" id="WP_002635901.1">
    <property type="nucleotide sequence ID" value="NZ_CP012109.1"/>
</dbReference>
<accession>A0A0H4WQP9</accession>
<dbReference type="Pfam" id="PF00291">
    <property type="entry name" value="PALP"/>
    <property type="match status" value="1"/>
</dbReference>
<evidence type="ECO:0000259" key="12">
    <source>
        <dbReference type="Pfam" id="PF00291"/>
    </source>
</evidence>
<evidence type="ECO:0000313" key="14">
    <source>
        <dbReference type="Proteomes" id="UP000009026"/>
    </source>
</evidence>
<evidence type="ECO:0000256" key="10">
    <source>
        <dbReference type="ARBA" id="ARBA00049047"/>
    </source>
</evidence>
<dbReference type="InterPro" id="IPR023026">
    <property type="entry name" value="Trp_synth_beta/beta-like"/>
</dbReference>